<dbReference type="Gene3D" id="3.90.530.10">
    <property type="entry name" value="XPA C-terminal domain"/>
    <property type="match status" value="1"/>
</dbReference>
<protein>
    <recommendedName>
        <fullName evidence="1">F-box domain-containing protein</fullName>
    </recommendedName>
</protein>
<proteinExistence type="predicted"/>
<dbReference type="InterPro" id="IPR001810">
    <property type="entry name" value="F-box_dom"/>
</dbReference>
<organism evidence="2 3">
    <name type="scientific">Mycena albidolilacea</name>
    <dbReference type="NCBI Taxonomy" id="1033008"/>
    <lineage>
        <taxon>Eukaryota</taxon>
        <taxon>Fungi</taxon>
        <taxon>Dikarya</taxon>
        <taxon>Basidiomycota</taxon>
        <taxon>Agaricomycotina</taxon>
        <taxon>Agaricomycetes</taxon>
        <taxon>Agaricomycetidae</taxon>
        <taxon>Agaricales</taxon>
        <taxon>Marasmiineae</taxon>
        <taxon>Mycenaceae</taxon>
        <taxon>Mycena</taxon>
    </lineage>
</organism>
<evidence type="ECO:0000259" key="1">
    <source>
        <dbReference type="PROSITE" id="PS50181"/>
    </source>
</evidence>
<feature type="domain" description="F-box" evidence="1">
    <location>
        <begin position="3"/>
        <end position="49"/>
    </location>
</feature>
<comment type="caution">
    <text evidence="2">The sequence shown here is derived from an EMBL/GenBank/DDBJ whole genome shotgun (WGS) entry which is preliminary data.</text>
</comment>
<dbReference type="EMBL" id="JARIHO010000091">
    <property type="protein sequence ID" value="KAJ7306789.1"/>
    <property type="molecule type" value="Genomic_DNA"/>
</dbReference>
<dbReference type="AlphaFoldDB" id="A0AAD6Z516"/>
<dbReference type="Pfam" id="PF00646">
    <property type="entry name" value="F-box"/>
    <property type="match status" value="1"/>
</dbReference>
<accession>A0AAD6Z516</accession>
<sequence>MTLARLSAIPLELQYLASKELGPSDLLALSHVSTYWRAFVLSDKRWTEWFASISSWSDETLEQCLTRLNILDKLSKRKAVYLCLRDSCALCGEYAQDIYLPHIKRVCETCLKGEEFTVLQFSAALAKYDLRERDVQHILTLEWRNPSRSSKRSTKLVSESHVKKIAIQNLGSEATLQAHLERKMAEARRTYTARSEDYRKAVSTCAALQETGNLAAAETVVLARTGRKIPKAFPAFPPILLPVRPMDRKVVCFAPRPLVEVGGELLLDVNDSDESEGSGADGSEA</sequence>
<dbReference type="Proteomes" id="UP001218218">
    <property type="component" value="Unassembled WGS sequence"/>
</dbReference>
<dbReference type="SUPFAM" id="SSF81383">
    <property type="entry name" value="F-box domain"/>
    <property type="match status" value="1"/>
</dbReference>
<evidence type="ECO:0000313" key="3">
    <source>
        <dbReference type="Proteomes" id="UP001218218"/>
    </source>
</evidence>
<dbReference type="InterPro" id="IPR037129">
    <property type="entry name" value="XPA_sf"/>
</dbReference>
<name>A0AAD6Z516_9AGAR</name>
<reference evidence="2" key="1">
    <citation type="submission" date="2023-03" db="EMBL/GenBank/DDBJ databases">
        <title>Massive genome expansion in bonnet fungi (Mycena s.s.) driven by repeated elements and novel gene families across ecological guilds.</title>
        <authorList>
            <consortium name="Lawrence Berkeley National Laboratory"/>
            <person name="Harder C.B."/>
            <person name="Miyauchi S."/>
            <person name="Viragh M."/>
            <person name="Kuo A."/>
            <person name="Thoen E."/>
            <person name="Andreopoulos B."/>
            <person name="Lu D."/>
            <person name="Skrede I."/>
            <person name="Drula E."/>
            <person name="Henrissat B."/>
            <person name="Morin E."/>
            <person name="Kohler A."/>
            <person name="Barry K."/>
            <person name="LaButti K."/>
            <person name="Morin E."/>
            <person name="Salamov A."/>
            <person name="Lipzen A."/>
            <person name="Mereny Z."/>
            <person name="Hegedus B."/>
            <person name="Baldrian P."/>
            <person name="Stursova M."/>
            <person name="Weitz H."/>
            <person name="Taylor A."/>
            <person name="Grigoriev I.V."/>
            <person name="Nagy L.G."/>
            <person name="Martin F."/>
            <person name="Kauserud H."/>
        </authorList>
    </citation>
    <scope>NUCLEOTIDE SEQUENCE</scope>
    <source>
        <strain evidence="2">CBHHK002</strain>
    </source>
</reference>
<dbReference type="InterPro" id="IPR036047">
    <property type="entry name" value="F-box-like_dom_sf"/>
</dbReference>
<evidence type="ECO:0000313" key="2">
    <source>
        <dbReference type="EMBL" id="KAJ7306789.1"/>
    </source>
</evidence>
<dbReference type="PROSITE" id="PS50181">
    <property type="entry name" value="FBOX"/>
    <property type="match status" value="1"/>
</dbReference>
<keyword evidence="3" id="KW-1185">Reference proteome</keyword>
<gene>
    <name evidence="2" type="ORF">DFH08DRAFT_1088845</name>
</gene>